<evidence type="ECO:0000313" key="2">
    <source>
        <dbReference type="Proteomes" id="UP000281391"/>
    </source>
</evidence>
<evidence type="ECO:0000313" key="1">
    <source>
        <dbReference type="EMBL" id="VDZ65681.1"/>
    </source>
</evidence>
<dbReference type="EMBL" id="LR134117">
    <property type="protein sequence ID" value="VDZ65681.1"/>
    <property type="molecule type" value="Genomic_DNA"/>
</dbReference>
<sequence>MAIRAGMNSLLAWLMSLLLYCKILIALGKRRISRQ</sequence>
<protein>
    <submittedName>
        <fullName evidence="1">Uncharacterized protein</fullName>
    </submittedName>
</protein>
<dbReference type="KEGG" id="sof:NCTC11214_05584"/>
<reference evidence="1 2" key="1">
    <citation type="submission" date="2018-12" db="EMBL/GenBank/DDBJ databases">
        <authorList>
            <consortium name="Pathogen Informatics"/>
        </authorList>
    </citation>
    <scope>NUCLEOTIDE SEQUENCE [LARGE SCALE GENOMIC DNA]</scope>
    <source>
        <strain evidence="1 2">NCTC11214</strain>
    </source>
</reference>
<gene>
    <name evidence="1" type="ORF">NCTC11214_05584</name>
</gene>
<organism evidence="1 2">
    <name type="scientific">Serratia odorifera</name>
    <dbReference type="NCBI Taxonomy" id="618"/>
    <lineage>
        <taxon>Bacteria</taxon>
        <taxon>Pseudomonadati</taxon>
        <taxon>Pseudomonadota</taxon>
        <taxon>Gammaproteobacteria</taxon>
        <taxon>Enterobacterales</taxon>
        <taxon>Yersiniaceae</taxon>
        <taxon>Serratia</taxon>
    </lineage>
</organism>
<accession>A0A447L2D0</accession>
<proteinExistence type="predicted"/>
<name>A0A447L2D0_SEROD</name>
<dbReference type="AlphaFoldDB" id="A0A447L2D0"/>
<dbReference type="Proteomes" id="UP000281391">
    <property type="component" value="Chromosome"/>
</dbReference>